<reference evidence="4" key="4">
    <citation type="submission" date="2019-12" db="UniProtKB">
        <authorList>
            <consortium name="WormBaseParasite"/>
        </authorList>
    </citation>
    <scope>IDENTIFICATION</scope>
</reference>
<accession>A0A4E9FN58</accession>
<keyword evidence="3" id="KW-1185">Reference proteome</keyword>
<dbReference type="Proteomes" id="UP000006672">
    <property type="component" value="Unassembled WGS sequence"/>
</dbReference>
<sequence>MLTIWELHPLFEVNAWLLFWKHSYGNAFKPRFLADFICCTAFRVSSEVKVTFNLIFTSS</sequence>
<reference evidence="1" key="2">
    <citation type="submission" date="2012-12" db="EMBL/GenBank/DDBJ databases">
        <authorList>
            <person name="Gao Y.W."/>
            <person name="Fan S.T."/>
            <person name="Sun H.T."/>
            <person name="Wang Z."/>
            <person name="Gao X.L."/>
            <person name="Li Y.G."/>
            <person name="Wang T.C."/>
            <person name="Zhang K."/>
            <person name="Xu W.W."/>
            <person name="Yu Z.J."/>
            <person name="Xia X.Z."/>
        </authorList>
    </citation>
    <scope>NUCLEOTIDE SEQUENCE</scope>
    <source>
        <strain evidence="1">FR3</strain>
    </source>
</reference>
<gene>
    <name evidence="1 4 5" type="ORF">Bm1125</name>
    <name evidence="2" type="ORF">BM_BM1125</name>
    <name evidence="1" type="ORF">BM_Bm1125</name>
</gene>
<evidence type="ECO:0000313" key="4">
    <source>
        <dbReference type="WBParaSite" id="Bm1125.1"/>
    </source>
</evidence>
<evidence type="ECO:0000313" key="1">
    <source>
        <dbReference type="EMBL" id="CDQ03328.1"/>
    </source>
</evidence>
<proteinExistence type="predicted"/>
<organism evidence="1">
    <name type="scientific">Brugia malayi</name>
    <name type="common">Filarial nematode worm</name>
    <dbReference type="NCBI Taxonomy" id="6279"/>
    <lineage>
        <taxon>Eukaryota</taxon>
        <taxon>Metazoa</taxon>
        <taxon>Ecdysozoa</taxon>
        <taxon>Nematoda</taxon>
        <taxon>Chromadorea</taxon>
        <taxon>Rhabditida</taxon>
        <taxon>Spirurina</taxon>
        <taxon>Spiruromorpha</taxon>
        <taxon>Filarioidea</taxon>
        <taxon>Onchocercidae</taxon>
        <taxon>Brugia</taxon>
    </lineage>
</organism>
<evidence type="ECO:0000313" key="5">
    <source>
        <dbReference type="WormBase" id="Bm1125"/>
    </source>
</evidence>
<dbReference type="WormBase" id="Bm1125">
    <property type="protein sequence ID" value="BM30997"/>
    <property type="gene ID" value="WBGene00221386"/>
</dbReference>
<dbReference type="CTD" id="66057564"/>
<dbReference type="GeneID" id="66057564"/>
<dbReference type="EMBL" id="CAAKNF010000194">
    <property type="protein sequence ID" value="VIO96998.1"/>
    <property type="molecule type" value="Genomic_DNA"/>
</dbReference>
<reference evidence="1 3" key="1">
    <citation type="journal article" date="2007" name="Science">
        <title>Draft genome of the filarial nematode parasite Brugia malayi.</title>
        <authorList>
            <person name="Ghedin E."/>
            <person name="Wang S."/>
            <person name="Spiro D."/>
            <person name="Caler E."/>
            <person name="Zhao Q."/>
            <person name="Crabtree J."/>
            <person name="Allen J.E."/>
            <person name="Delcher A.L."/>
            <person name="Guiliano D.B."/>
            <person name="Miranda-Saavedra D."/>
            <person name="Angiuoli S.V."/>
            <person name="Creasy T."/>
            <person name="Amedeo P."/>
            <person name="Haas B."/>
            <person name="El-Sayed N.M."/>
            <person name="Wortman J.R."/>
            <person name="Feldblyum T."/>
            <person name="Tallon L."/>
            <person name="Schatz M."/>
            <person name="Shumway M."/>
            <person name="Koo H."/>
            <person name="Salzberg S.L."/>
            <person name="Schobel S."/>
            <person name="Pertea M."/>
            <person name="Pop M."/>
            <person name="White O."/>
            <person name="Barton G.J."/>
            <person name="Carlow C.K."/>
            <person name="Crawford M.J."/>
            <person name="Daub J."/>
            <person name="Dimmic M.W."/>
            <person name="Estes C.F."/>
            <person name="Foster J.M."/>
            <person name="Ganatra M."/>
            <person name="Gregory W.F."/>
            <person name="Johnson N.M."/>
            <person name="Jin J."/>
            <person name="Komuniecki R."/>
            <person name="Korf I."/>
            <person name="Kumar S."/>
            <person name="Laney S."/>
            <person name="Li B.W."/>
            <person name="Li W."/>
            <person name="Lindblom T.H."/>
            <person name="Lustigman S."/>
            <person name="Ma D."/>
            <person name="Maina C.V."/>
            <person name="Martin D.M."/>
            <person name="McCarter J.P."/>
            <person name="McReynolds L."/>
            <person name="Mitreva M."/>
            <person name="Nutman T.B."/>
            <person name="Parkinson J."/>
            <person name="Peregrin-Alvarez J.M."/>
            <person name="Poole C."/>
            <person name="Ren Q."/>
            <person name="Saunders L."/>
            <person name="Sluder A.E."/>
            <person name="Smith K."/>
            <person name="Stanke M."/>
            <person name="Unnasch T.R."/>
            <person name="Ware J."/>
            <person name="Wei A.D."/>
            <person name="Weil G."/>
            <person name="Williams D.J."/>
            <person name="Zhang Y."/>
            <person name="Williams S.A."/>
            <person name="Fraser-Liggett C."/>
            <person name="Slatko B."/>
            <person name="Blaxter M.L."/>
            <person name="Scott A.L."/>
        </authorList>
    </citation>
    <scope>NUCLEOTIDE SEQUENCE</scope>
    <source>
        <strain evidence="1 3">FR3</strain>
    </source>
</reference>
<evidence type="ECO:0000313" key="2">
    <source>
        <dbReference type="EMBL" id="VIO96998.1"/>
    </source>
</evidence>
<dbReference type="AlphaFoldDB" id="A0A0K0IR43"/>
<dbReference type="KEGG" id="bmy:BM_BM1125"/>
<dbReference type="RefSeq" id="XP_042936741.1">
    <property type="nucleotide sequence ID" value="XM_043080807.1"/>
</dbReference>
<name>A0A0K0IR43_BRUMA</name>
<accession>A0A0K0IR43</accession>
<dbReference type="WBParaSite" id="Bm1125.1">
    <property type="protein sequence ID" value="Bm1125.1"/>
    <property type="gene ID" value="WBGene00221386"/>
</dbReference>
<protein>
    <submittedName>
        <fullName evidence="1 4">Bm1125</fullName>
    </submittedName>
</protein>
<dbReference type="EMBL" id="LN856366">
    <property type="protein sequence ID" value="CDQ03328.1"/>
    <property type="molecule type" value="Genomic_DNA"/>
</dbReference>
<evidence type="ECO:0000313" key="3">
    <source>
        <dbReference type="Proteomes" id="UP000006672"/>
    </source>
</evidence>
<reference evidence="2" key="3">
    <citation type="submission" date="2019-04" db="EMBL/GenBank/DDBJ databases">
        <authorList>
            <person name="Howe K."/>
            <person name="Paulini M."/>
            <person name="Williams G."/>
        </authorList>
    </citation>
    <scope>NUCLEOTIDE SEQUENCE [LARGE SCALE GENOMIC DNA]</scope>
    <source>
        <strain evidence="2">FR3</strain>
    </source>
</reference>